<keyword evidence="8 14" id="KW-0378">Hydrolase</keyword>
<evidence type="ECO:0000256" key="12">
    <source>
        <dbReference type="ARBA" id="ARBA00049295"/>
    </source>
</evidence>
<evidence type="ECO:0000256" key="6">
    <source>
        <dbReference type="ARBA" id="ARBA00022723"/>
    </source>
</evidence>
<evidence type="ECO:0000313" key="15">
    <source>
        <dbReference type="Proteomes" id="UP000230154"/>
    </source>
</evidence>
<comment type="catalytic activity">
    <reaction evidence="12">
        <text>GTP + 4 H2O = 2,5-diamino-6-hydroxy-4-(5-phosphoribosylamino)-pyrimidine + formate + 2 phosphate + 3 H(+)</text>
        <dbReference type="Rhea" id="RHEA:23704"/>
        <dbReference type="ChEBI" id="CHEBI:15377"/>
        <dbReference type="ChEBI" id="CHEBI:15378"/>
        <dbReference type="ChEBI" id="CHEBI:15740"/>
        <dbReference type="ChEBI" id="CHEBI:37565"/>
        <dbReference type="ChEBI" id="CHEBI:43474"/>
        <dbReference type="ChEBI" id="CHEBI:58614"/>
        <dbReference type="EC" id="3.5.4.25"/>
    </reaction>
</comment>
<dbReference type="NCBIfam" id="NF001591">
    <property type="entry name" value="PRK00393.1"/>
    <property type="match status" value="1"/>
</dbReference>
<keyword evidence="10" id="KW-0342">GTP-binding</keyword>
<comment type="caution">
    <text evidence="14">The sequence shown here is derived from an EMBL/GenBank/DDBJ whole genome shotgun (WGS) entry which is preliminary data.</text>
</comment>
<keyword evidence="5" id="KW-0686">Riboflavin biosynthesis</keyword>
<comment type="pathway">
    <text evidence="2">Cofactor biosynthesis; riboflavin biosynthesis; 5-amino-6-(D-ribitylamino)uracil from GTP: step 1/4.</text>
</comment>
<dbReference type="SUPFAM" id="SSF142695">
    <property type="entry name" value="RibA-like"/>
    <property type="match status" value="1"/>
</dbReference>
<keyword evidence="6" id="KW-0479">Metal-binding</keyword>
<dbReference type="AlphaFoldDB" id="A0A2H0TQP8"/>
<keyword evidence="7" id="KW-0547">Nucleotide-binding</keyword>
<evidence type="ECO:0000256" key="5">
    <source>
        <dbReference type="ARBA" id="ARBA00022619"/>
    </source>
</evidence>
<dbReference type="InterPro" id="IPR036144">
    <property type="entry name" value="RibA-like_sf"/>
</dbReference>
<dbReference type="GO" id="GO:0046872">
    <property type="term" value="F:metal ion binding"/>
    <property type="evidence" value="ECO:0007669"/>
    <property type="project" value="UniProtKB-KW"/>
</dbReference>
<keyword evidence="9" id="KW-0862">Zinc</keyword>
<evidence type="ECO:0000256" key="2">
    <source>
        <dbReference type="ARBA" id="ARBA00004853"/>
    </source>
</evidence>
<evidence type="ECO:0000256" key="11">
    <source>
        <dbReference type="ARBA" id="ARBA00043932"/>
    </source>
</evidence>
<accession>A0A2H0TQP8</accession>
<dbReference type="GO" id="GO:0005829">
    <property type="term" value="C:cytosol"/>
    <property type="evidence" value="ECO:0007669"/>
    <property type="project" value="TreeGrafter"/>
</dbReference>
<evidence type="ECO:0000256" key="8">
    <source>
        <dbReference type="ARBA" id="ARBA00022801"/>
    </source>
</evidence>
<dbReference type="GO" id="GO:0003935">
    <property type="term" value="F:GTP cyclohydrolase II activity"/>
    <property type="evidence" value="ECO:0007669"/>
    <property type="project" value="UniProtKB-EC"/>
</dbReference>
<dbReference type="InterPro" id="IPR032677">
    <property type="entry name" value="GTP_cyclohydro_II"/>
</dbReference>
<protein>
    <recommendedName>
        <fullName evidence="4">GTP cyclohydrolase II</fullName>
        <ecNumber evidence="4">3.5.4.25</ecNumber>
    </recommendedName>
</protein>
<dbReference type="EMBL" id="PFCB01000020">
    <property type="protein sequence ID" value="PIR74471.1"/>
    <property type="molecule type" value="Genomic_DNA"/>
</dbReference>
<organism evidence="14 15">
    <name type="scientific">Candidatus Magasanikbacteria bacterium CG10_big_fil_rev_8_21_14_0_10_47_10</name>
    <dbReference type="NCBI Taxonomy" id="1974652"/>
    <lineage>
        <taxon>Bacteria</taxon>
        <taxon>Candidatus Magasanikiibacteriota</taxon>
    </lineage>
</organism>
<feature type="domain" description="GTP cyclohydrolase II" evidence="13">
    <location>
        <begin position="10"/>
        <end position="172"/>
    </location>
</feature>
<gene>
    <name evidence="14" type="primary">ribA</name>
    <name evidence="14" type="ORF">COU35_02200</name>
</gene>
<evidence type="ECO:0000256" key="3">
    <source>
        <dbReference type="ARBA" id="ARBA00005520"/>
    </source>
</evidence>
<dbReference type="PANTHER" id="PTHR21327">
    <property type="entry name" value="GTP CYCLOHYDROLASE II-RELATED"/>
    <property type="match status" value="1"/>
</dbReference>
<name>A0A2H0TQP8_9BACT</name>
<sequence length="199" mass="21446">MQSDIHLDATADVKTSTGEWHMRVYTDAHHNADHIALIKGTIDSDSAILVRVHSECLTGDVLGSQHCDCGPQKERALAVIADAGSGIFLYMKQEGRGIGLVNKIKAYAIQQEQGLDTYEANKALGLPEDLREYGVAAQILADCGVKKIRLLTNNPDKVAGLRAHGLDIVDQVSVEIAPNGVNDGYLKAKREHGHMLGGL</sequence>
<reference evidence="15" key="1">
    <citation type="submission" date="2017-09" db="EMBL/GenBank/DDBJ databases">
        <title>Depth-based differentiation of microbial function through sediment-hosted aquifers and enrichment of novel symbionts in the deep terrestrial subsurface.</title>
        <authorList>
            <person name="Probst A.J."/>
            <person name="Ladd B."/>
            <person name="Jarett J.K."/>
            <person name="Geller-Mcgrath D.E."/>
            <person name="Sieber C.M.K."/>
            <person name="Emerson J.B."/>
            <person name="Anantharaman K."/>
            <person name="Thomas B.C."/>
            <person name="Malmstrom R."/>
            <person name="Stieglmeier M."/>
            <person name="Klingl A."/>
            <person name="Woyke T."/>
            <person name="Ryan C.M."/>
            <person name="Banfield J.F."/>
        </authorList>
    </citation>
    <scope>NUCLEOTIDE SEQUENCE [LARGE SCALE GENOMIC DNA]</scope>
</reference>
<comment type="similarity">
    <text evidence="3">In the N-terminal section; belongs to the DHBP synthase family.</text>
</comment>
<dbReference type="Gene3D" id="3.40.50.10990">
    <property type="entry name" value="GTP cyclohydrolase II"/>
    <property type="match status" value="1"/>
</dbReference>
<dbReference type="FunFam" id="3.40.50.10990:FF:000001">
    <property type="entry name" value="Riboflavin biosynthesis protein RibBA"/>
    <property type="match status" value="1"/>
</dbReference>
<dbReference type="CDD" id="cd00641">
    <property type="entry name" value="GTP_cyclohydro2"/>
    <property type="match status" value="1"/>
</dbReference>
<dbReference type="GO" id="GO:0005525">
    <property type="term" value="F:GTP binding"/>
    <property type="evidence" value="ECO:0007669"/>
    <property type="project" value="UniProtKB-KW"/>
</dbReference>
<dbReference type="UniPathway" id="UPA00275"/>
<evidence type="ECO:0000256" key="4">
    <source>
        <dbReference type="ARBA" id="ARBA00012762"/>
    </source>
</evidence>
<comment type="function">
    <text evidence="11">Catalyzes the conversion of GTP to 2,5-diamino-6-ribosylamino-4(3H)-pyrimidinone 5'-phosphate (DARP), formate and pyrophosphate.</text>
</comment>
<dbReference type="Pfam" id="PF00925">
    <property type="entry name" value="GTP_cyclohydro2"/>
    <property type="match status" value="1"/>
</dbReference>
<evidence type="ECO:0000313" key="14">
    <source>
        <dbReference type="EMBL" id="PIR74471.1"/>
    </source>
</evidence>
<dbReference type="EC" id="3.5.4.25" evidence="4"/>
<comment type="cofactor">
    <cofactor evidence="1">
        <name>Zn(2+)</name>
        <dbReference type="ChEBI" id="CHEBI:29105"/>
    </cofactor>
</comment>
<dbReference type="GO" id="GO:0009231">
    <property type="term" value="P:riboflavin biosynthetic process"/>
    <property type="evidence" value="ECO:0007669"/>
    <property type="project" value="UniProtKB-UniPathway"/>
</dbReference>
<proteinExistence type="inferred from homology"/>
<dbReference type="Proteomes" id="UP000230154">
    <property type="component" value="Unassembled WGS sequence"/>
</dbReference>
<evidence type="ECO:0000256" key="7">
    <source>
        <dbReference type="ARBA" id="ARBA00022741"/>
    </source>
</evidence>
<evidence type="ECO:0000256" key="10">
    <source>
        <dbReference type="ARBA" id="ARBA00023134"/>
    </source>
</evidence>
<dbReference type="NCBIfam" id="TIGR00505">
    <property type="entry name" value="ribA"/>
    <property type="match status" value="1"/>
</dbReference>
<evidence type="ECO:0000259" key="13">
    <source>
        <dbReference type="Pfam" id="PF00925"/>
    </source>
</evidence>
<evidence type="ECO:0000256" key="9">
    <source>
        <dbReference type="ARBA" id="ARBA00022833"/>
    </source>
</evidence>
<dbReference type="PANTHER" id="PTHR21327:SF18">
    <property type="entry name" value="3,4-DIHYDROXY-2-BUTANONE 4-PHOSPHATE SYNTHASE"/>
    <property type="match status" value="1"/>
</dbReference>
<evidence type="ECO:0000256" key="1">
    <source>
        <dbReference type="ARBA" id="ARBA00001947"/>
    </source>
</evidence>
<dbReference type="InterPro" id="IPR000926">
    <property type="entry name" value="RibA"/>
</dbReference>